<proteinExistence type="predicted"/>
<comment type="caution">
    <text evidence="1">The sequence shown here is derived from an EMBL/GenBank/DDBJ whole genome shotgun (WGS) entry which is preliminary data.</text>
</comment>
<accession>A0ABY2UET1</accession>
<reference evidence="1 2" key="1">
    <citation type="submission" date="2019-05" db="EMBL/GenBank/DDBJ databases">
        <title>Microbulbifer harenosus sp. nov., an alginate-degrading bacterium isolated from coastal sand.</title>
        <authorList>
            <person name="Huang H."/>
            <person name="Mo K."/>
            <person name="Bao S."/>
        </authorList>
    </citation>
    <scope>NUCLEOTIDE SEQUENCE [LARGE SCALE GENOMIC DNA]</scope>
    <source>
        <strain evidence="1 2">HB161719</strain>
    </source>
</reference>
<name>A0ABY2UET1_9GAMM</name>
<dbReference type="RefSeq" id="WP_138236855.1">
    <property type="nucleotide sequence ID" value="NZ_CP185860.1"/>
</dbReference>
<keyword evidence="2" id="KW-1185">Reference proteome</keyword>
<dbReference type="PANTHER" id="PTHR43747:SF4">
    <property type="entry name" value="FLAVIN-DEPENDENT TRYPTOPHAN HALOGENASE"/>
    <property type="match status" value="1"/>
</dbReference>
<dbReference type="SUPFAM" id="SSF51905">
    <property type="entry name" value="FAD/NAD(P)-binding domain"/>
    <property type="match status" value="1"/>
</dbReference>
<dbReference type="InterPro" id="IPR036188">
    <property type="entry name" value="FAD/NAD-bd_sf"/>
</dbReference>
<dbReference type="InterPro" id="IPR050816">
    <property type="entry name" value="Flavin-dep_Halogenase_NPB"/>
</dbReference>
<dbReference type="InterPro" id="IPR033856">
    <property type="entry name" value="Trp_halogen"/>
</dbReference>
<dbReference type="Pfam" id="PF04820">
    <property type="entry name" value="Trp_halogenase"/>
    <property type="match status" value="1"/>
</dbReference>
<dbReference type="EMBL" id="VANI01000018">
    <property type="protein sequence ID" value="TLM75284.1"/>
    <property type="molecule type" value="Genomic_DNA"/>
</dbReference>
<dbReference type="Proteomes" id="UP000306791">
    <property type="component" value="Unassembled WGS sequence"/>
</dbReference>
<dbReference type="PANTHER" id="PTHR43747">
    <property type="entry name" value="FAD-BINDING PROTEIN"/>
    <property type="match status" value="1"/>
</dbReference>
<dbReference type="PIRSF" id="PIRSF011396">
    <property type="entry name" value="Trp_halogenase"/>
    <property type="match status" value="1"/>
</dbReference>
<gene>
    <name evidence="1" type="ORF">FDY93_16500</name>
</gene>
<dbReference type="InterPro" id="IPR006905">
    <property type="entry name" value="Flavin_halogenase"/>
</dbReference>
<organism evidence="1 2">
    <name type="scientific">Microbulbifer harenosus</name>
    <dbReference type="NCBI Taxonomy" id="2576840"/>
    <lineage>
        <taxon>Bacteria</taxon>
        <taxon>Pseudomonadati</taxon>
        <taxon>Pseudomonadota</taxon>
        <taxon>Gammaproteobacteria</taxon>
        <taxon>Cellvibrionales</taxon>
        <taxon>Microbulbiferaceae</taxon>
        <taxon>Microbulbifer</taxon>
    </lineage>
</organism>
<evidence type="ECO:0000313" key="2">
    <source>
        <dbReference type="Proteomes" id="UP000306791"/>
    </source>
</evidence>
<evidence type="ECO:0000313" key="1">
    <source>
        <dbReference type="EMBL" id="TLM75284.1"/>
    </source>
</evidence>
<protein>
    <submittedName>
        <fullName evidence="1">Tryptophan 7-halogenase</fullName>
    </submittedName>
</protein>
<dbReference type="Gene3D" id="3.50.50.60">
    <property type="entry name" value="FAD/NAD(P)-binding domain"/>
    <property type="match status" value="1"/>
</dbReference>
<sequence length="502" mass="56431">MNNKNIGKLVILGGGTAGWITAAMMAKSMAGTVAVTLVESDEIGTVGVGEATIPPIRNFNGALGFDEADFLRETKATIKLGIQFENWSRPGENYMHAFGSIGKNFPFCDFHHYWLRNRALGGNDCYWDFSLNYQAAKHNKFSHLTNIPNTKLPGLSYAYHFDAGLYAQYLRRYSESKGVERVEGKVFDVRCNHDSGYVEGLTLESGQVVEGDLFVDCSGFAGLLIGKAVCSEYEDWGQWLPCDRAIAVPSESTASIVPYTRSIARACGWQWQIPLQHRVGNGLVYSSSHCSDEQAREMLLRTLPGKPLAEPRVIPFRTGHRRNQWEKNVVSLGLASGFLEPLESTSIHLVQSGATRLVKCFPHRGIRTEEVTEFNRQSRLEMERIRDFIILHYKANQRRDSDFWRHCENMAIPESLRYKMELFRATGKVFRDYDDLFTEVAWQQVLIGQGVLPEDYHGIADGMSDTQLSDLLQSLKILIQGTVRQLPTHEAFLSSLLASGVK</sequence>